<dbReference type="STRING" id="41047.A0A397FZL4"/>
<feature type="region of interest" description="Disordered" evidence="1">
    <location>
        <begin position="531"/>
        <end position="572"/>
    </location>
</feature>
<evidence type="ECO:0008006" key="4">
    <source>
        <dbReference type="Google" id="ProtNLM"/>
    </source>
</evidence>
<protein>
    <recommendedName>
        <fullName evidence="4">FluG domain-containing protein</fullName>
    </recommendedName>
</protein>
<dbReference type="InterPro" id="IPR021842">
    <property type="entry name" value="DUF3435"/>
</dbReference>
<dbReference type="OrthoDB" id="4485682at2759"/>
<dbReference type="Proteomes" id="UP000215305">
    <property type="component" value="Unassembled WGS sequence"/>
</dbReference>
<feature type="region of interest" description="Disordered" evidence="1">
    <location>
        <begin position="1"/>
        <end position="20"/>
    </location>
</feature>
<organism evidence="2 3">
    <name type="scientific">Aspergillus thermomutatus</name>
    <name type="common">Neosartorya pseudofischeri</name>
    <dbReference type="NCBI Taxonomy" id="41047"/>
    <lineage>
        <taxon>Eukaryota</taxon>
        <taxon>Fungi</taxon>
        <taxon>Dikarya</taxon>
        <taxon>Ascomycota</taxon>
        <taxon>Pezizomycotina</taxon>
        <taxon>Eurotiomycetes</taxon>
        <taxon>Eurotiomycetidae</taxon>
        <taxon>Eurotiales</taxon>
        <taxon>Aspergillaceae</taxon>
        <taxon>Aspergillus</taxon>
        <taxon>Aspergillus subgen. Fumigati</taxon>
    </lineage>
</organism>
<feature type="region of interest" description="Disordered" evidence="1">
    <location>
        <begin position="223"/>
        <end position="251"/>
    </location>
</feature>
<feature type="compositionally biased region" description="Basic and acidic residues" evidence="1">
    <location>
        <begin position="545"/>
        <end position="557"/>
    </location>
</feature>
<evidence type="ECO:0000313" key="3">
    <source>
        <dbReference type="Proteomes" id="UP000215305"/>
    </source>
</evidence>
<name>A0A397FZL4_ASPTH</name>
<dbReference type="AlphaFoldDB" id="A0A397FZL4"/>
<dbReference type="RefSeq" id="XP_026610170.1">
    <property type="nucleotide sequence ID" value="XM_026755888.1"/>
</dbReference>
<feature type="compositionally biased region" description="Basic residues" evidence="1">
    <location>
        <begin position="7"/>
        <end position="16"/>
    </location>
</feature>
<keyword evidence="3" id="KW-1185">Reference proteome</keyword>
<dbReference type="GeneID" id="38124243"/>
<reference evidence="2" key="1">
    <citation type="submission" date="2018-08" db="EMBL/GenBank/DDBJ databases">
        <title>Draft genome sequence of azole-resistant Aspergillus thermomutatus (Neosartorya pseudofischeri) strain HMR AF 39, isolated from a human nasal aspirate.</title>
        <authorList>
            <person name="Parent-Michaud M."/>
            <person name="Dufresne P.J."/>
            <person name="Fournier E."/>
            <person name="Martineau C."/>
            <person name="Moreira S."/>
            <person name="Perkins V."/>
            <person name="De Repentigny L."/>
            <person name="Dufresne S.F."/>
        </authorList>
    </citation>
    <scope>NUCLEOTIDE SEQUENCE [LARGE SCALE GENOMIC DNA]</scope>
    <source>
        <strain evidence="2">HMR AF 39</strain>
    </source>
</reference>
<proteinExistence type="predicted"/>
<evidence type="ECO:0000256" key="1">
    <source>
        <dbReference type="SAM" id="MobiDB-lite"/>
    </source>
</evidence>
<accession>A0A397FZL4</accession>
<dbReference type="Pfam" id="PF11917">
    <property type="entry name" value="DUF3435"/>
    <property type="match status" value="1"/>
</dbReference>
<comment type="caution">
    <text evidence="2">The sequence shown here is derived from an EMBL/GenBank/DDBJ whole genome shotgun (WGS) entry which is preliminary data.</text>
</comment>
<gene>
    <name evidence="2" type="ORF">CDV56_102269</name>
</gene>
<dbReference type="EMBL" id="NKHU02000352">
    <property type="protein sequence ID" value="RHZ44135.1"/>
    <property type="molecule type" value="Genomic_DNA"/>
</dbReference>
<feature type="compositionally biased region" description="Basic residues" evidence="1">
    <location>
        <begin position="533"/>
        <end position="544"/>
    </location>
</feature>
<dbReference type="PANTHER" id="PTHR37535:SF2">
    <property type="entry name" value="FINGER DOMAIN PROTEIN, PUTATIVE (AFU_ORTHOLOGUE AFUA_6G09300)-RELATED"/>
    <property type="match status" value="1"/>
</dbReference>
<dbReference type="VEuPathDB" id="FungiDB:CDV56_102269"/>
<sequence length="729" mass="83756">MAFLGLPKKKPQHHGQSKGPKSYLYYAQRRKLHVENGPTLPLYAPRTNLSAASVRGKWHRFCAESDQDPDILLKNLTSADVKSWFNWIDDNFRGSIKAHGTLSNYWRTLKRLYFMKNKKSMRSSMVKDCINYMNEVSMRMGLRRLPLPKDTENSLDLLCYQTAHLVHCKAVFPDEKQRLYHMASLNLSSITACQAVSLFNTRCQVNLHPDGSPVIPGKIEAGDNGALNSPTRGQGGETHCDSGYESSRSGRLNIEEDDMLDEISSDGSSDDTMSDMGYMSDCSSVITDDGYLAGDDDTGTILWRHVEFCIVRNPVPGRPNILVAIVTLIHTKGEDQKPRIKRFVIEHEDNLIFDLLSQLLSLAWHDGIFAPDIRDIEDIYTKQIPSHRRGMQLKIKRKWLDVPIFREPERTDDEQSGQEKNLTQKVLRRGGINAINNRAPASVRDQVADHESNAIKYYLNEMVDFDTAAAFHRRASNETVQRERLRKRCRRLTEEIRKQGYRRVSDAAGTELSKQKRQADVELARKLTELRQKAKSKNRKRHFRYKDTELFNQRDEDGPQPQESDPQPHFPHHYQIPERAELVQLLFYSPTPTTEEELYDRRLRYIRLLVQWQYRQEAPRQGKQAEATVAQPQPIPASPSLAIIPERYDPLQCPFCLANTGLPLSTREKQKSKINKLWDHVENLHRAELAAFGTGTKWCGLCGMRSINYLPLSVPEFKNHTETVHGIRL</sequence>
<dbReference type="PANTHER" id="PTHR37535">
    <property type="entry name" value="FLUG DOMAIN PROTEIN"/>
    <property type="match status" value="1"/>
</dbReference>
<evidence type="ECO:0000313" key="2">
    <source>
        <dbReference type="EMBL" id="RHZ44135.1"/>
    </source>
</evidence>